<dbReference type="Proteomes" id="UP000799779">
    <property type="component" value="Unassembled WGS sequence"/>
</dbReference>
<gene>
    <name evidence="6" type="ORF">P154DRAFT_523820</name>
</gene>
<proteinExistence type="predicted"/>
<organism evidence="6 7">
    <name type="scientific">Amniculicola lignicola CBS 123094</name>
    <dbReference type="NCBI Taxonomy" id="1392246"/>
    <lineage>
        <taxon>Eukaryota</taxon>
        <taxon>Fungi</taxon>
        <taxon>Dikarya</taxon>
        <taxon>Ascomycota</taxon>
        <taxon>Pezizomycotina</taxon>
        <taxon>Dothideomycetes</taxon>
        <taxon>Pleosporomycetidae</taxon>
        <taxon>Pleosporales</taxon>
        <taxon>Amniculicolaceae</taxon>
        <taxon>Amniculicola</taxon>
    </lineage>
</organism>
<protein>
    <recommendedName>
        <fullName evidence="1">1-alkyl-2-acetylglycerophosphocholine esterase</fullName>
        <ecNumber evidence="1">3.1.1.47</ecNumber>
    </recommendedName>
</protein>
<dbReference type="AlphaFoldDB" id="A0A6A5WA51"/>
<feature type="chain" id="PRO_5025643302" description="1-alkyl-2-acetylglycerophosphocholine esterase" evidence="5">
    <location>
        <begin position="21"/>
        <end position="382"/>
    </location>
</feature>
<keyword evidence="2" id="KW-0378">Hydrolase</keyword>
<evidence type="ECO:0000256" key="3">
    <source>
        <dbReference type="ARBA" id="ARBA00022963"/>
    </source>
</evidence>
<dbReference type="Gene3D" id="3.40.50.1820">
    <property type="entry name" value="alpha/beta hydrolase"/>
    <property type="match status" value="1"/>
</dbReference>
<evidence type="ECO:0000256" key="4">
    <source>
        <dbReference type="ARBA" id="ARBA00023098"/>
    </source>
</evidence>
<dbReference type="SUPFAM" id="SSF53474">
    <property type="entry name" value="alpha/beta-Hydrolases"/>
    <property type="match status" value="1"/>
</dbReference>
<dbReference type="PANTHER" id="PTHR10272:SF14">
    <property type="entry name" value="PAF ACETYLHYDROLASE FAMILY PROTEIN"/>
    <property type="match status" value="1"/>
</dbReference>
<dbReference type="EC" id="3.1.1.47" evidence="1"/>
<feature type="signal peptide" evidence="5">
    <location>
        <begin position="1"/>
        <end position="20"/>
    </location>
</feature>
<keyword evidence="3" id="KW-0442">Lipid degradation</keyword>
<dbReference type="OrthoDB" id="2363873at2759"/>
<sequence length="382" mass="41664">MFISTSSQILLCNLVTLASALSLPPPTGKYSVGVKLYVLPKVTPSDPVAPNGTGTSILLHFYYPTLHDGNLQPYIDHGLADYYEEYWALPRDTIYNITAKYSVNATSLPKPNASKLPTLLFGPPFAGPSSQCFFSLFSDLASHGYTVVTIDHPYEQPFLEYPDGTGYPGLPVTFEPTYEFLLDVNAYRLTDTSAVLDALPHIAKQWGADAPLNLTHFVTFGHSLGGSAALSSILVERERKTHGRKLRFLGALNIDGTNIGNIGEENATDVDLRIPSLLLASSIHTNDMDPTWPNFEAGQSAWLKQIQVGAKSNHSDFSDTILWKQYIGVAGGGDSIKAGRMISLTRKLVGDFFQFVNGGGEGILSGSKKVKKEWPELMFVVD</sequence>
<evidence type="ECO:0000313" key="7">
    <source>
        <dbReference type="Proteomes" id="UP000799779"/>
    </source>
</evidence>
<accession>A0A6A5WA51</accession>
<evidence type="ECO:0000313" key="6">
    <source>
        <dbReference type="EMBL" id="KAF1998773.1"/>
    </source>
</evidence>
<keyword evidence="5" id="KW-0732">Signal</keyword>
<evidence type="ECO:0000256" key="2">
    <source>
        <dbReference type="ARBA" id="ARBA00022801"/>
    </source>
</evidence>
<reference evidence="6" key="1">
    <citation type="journal article" date="2020" name="Stud. Mycol.">
        <title>101 Dothideomycetes genomes: a test case for predicting lifestyles and emergence of pathogens.</title>
        <authorList>
            <person name="Haridas S."/>
            <person name="Albert R."/>
            <person name="Binder M."/>
            <person name="Bloem J."/>
            <person name="Labutti K."/>
            <person name="Salamov A."/>
            <person name="Andreopoulos B."/>
            <person name="Baker S."/>
            <person name="Barry K."/>
            <person name="Bills G."/>
            <person name="Bluhm B."/>
            <person name="Cannon C."/>
            <person name="Castanera R."/>
            <person name="Culley D."/>
            <person name="Daum C."/>
            <person name="Ezra D."/>
            <person name="Gonzalez J."/>
            <person name="Henrissat B."/>
            <person name="Kuo A."/>
            <person name="Liang C."/>
            <person name="Lipzen A."/>
            <person name="Lutzoni F."/>
            <person name="Magnuson J."/>
            <person name="Mondo S."/>
            <person name="Nolan M."/>
            <person name="Ohm R."/>
            <person name="Pangilinan J."/>
            <person name="Park H.-J."/>
            <person name="Ramirez L."/>
            <person name="Alfaro M."/>
            <person name="Sun H."/>
            <person name="Tritt A."/>
            <person name="Yoshinaga Y."/>
            <person name="Zwiers L.-H."/>
            <person name="Turgeon B."/>
            <person name="Goodwin S."/>
            <person name="Spatafora J."/>
            <person name="Crous P."/>
            <person name="Grigoriev I."/>
        </authorList>
    </citation>
    <scope>NUCLEOTIDE SEQUENCE</scope>
    <source>
        <strain evidence="6">CBS 123094</strain>
    </source>
</reference>
<dbReference type="InterPro" id="IPR029058">
    <property type="entry name" value="AB_hydrolase_fold"/>
</dbReference>
<dbReference type="EMBL" id="ML977601">
    <property type="protein sequence ID" value="KAF1998773.1"/>
    <property type="molecule type" value="Genomic_DNA"/>
</dbReference>
<evidence type="ECO:0000256" key="1">
    <source>
        <dbReference type="ARBA" id="ARBA00013201"/>
    </source>
</evidence>
<name>A0A6A5WA51_9PLEO</name>
<dbReference type="GO" id="GO:0016042">
    <property type="term" value="P:lipid catabolic process"/>
    <property type="evidence" value="ECO:0007669"/>
    <property type="project" value="UniProtKB-KW"/>
</dbReference>
<dbReference type="GO" id="GO:0003847">
    <property type="term" value="F:1-alkyl-2-acetylglycerophosphocholine esterase activity"/>
    <property type="evidence" value="ECO:0007669"/>
    <property type="project" value="UniProtKB-EC"/>
</dbReference>
<keyword evidence="7" id="KW-1185">Reference proteome</keyword>
<dbReference type="PANTHER" id="PTHR10272">
    <property type="entry name" value="PLATELET-ACTIVATING FACTOR ACETYLHYDROLASE"/>
    <property type="match status" value="1"/>
</dbReference>
<evidence type="ECO:0000256" key="5">
    <source>
        <dbReference type="SAM" id="SignalP"/>
    </source>
</evidence>
<keyword evidence="4" id="KW-0443">Lipid metabolism</keyword>